<accession>A0A644SK29</accession>
<gene>
    <name evidence="1" type="ORF">SDC9_00486</name>
</gene>
<dbReference type="AlphaFoldDB" id="A0A644SK29"/>
<dbReference type="EMBL" id="VSSQ01000001">
    <property type="protein sequence ID" value="MPL55019.1"/>
    <property type="molecule type" value="Genomic_DNA"/>
</dbReference>
<protein>
    <submittedName>
        <fullName evidence="1">Uncharacterized protein</fullName>
    </submittedName>
</protein>
<proteinExistence type="predicted"/>
<reference evidence="1" key="1">
    <citation type="submission" date="2019-08" db="EMBL/GenBank/DDBJ databases">
        <authorList>
            <person name="Kucharzyk K."/>
            <person name="Murdoch R.W."/>
            <person name="Higgins S."/>
            <person name="Loffler F."/>
        </authorList>
    </citation>
    <scope>NUCLEOTIDE SEQUENCE</scope>
</reference>
<evidence type="ECO:0000313" key="1">
    <source>
        <dbReference type="EMBL" id="MPL55019.1"/>
    </source>
</evidence>
<sequence>MINCTTNINSFFDCVIQDNCLLPSHISMYVSLFQLWRINEFRTPFRICRKELMKLSKIKSFATYHKCIRELHHAGYINYCPNYNSYKGSLIEIRDLGNNKVLEIQSVQEQNYFSDMENIFSIPKFNEVELYFNERDLPSFEANEFYSFYESRQWKRSDKKLMKNWRAAARNWIYKTEGSLCGMKASSI</sequence>
<name>A0A644SK29_9ZZZZ</name>
<organism evidence="1">
    <name type="scientific">bioreactor metagenome</name>
    <dbReference type="NCBI Taxonomy" id="1076179"/>
    <lineage>
        <taxon>unclassified sequences</taxon>
        <taxon>metagenomes</taxon>
        <taxon>ecological metagenomes</taxon>
    </lineage>
</organism>
<comment type="caution">
    <text evidence="1">The sequence shown here is derived from an EMBL/GenBank/DDBJ whole genome shotgun (WGS) entry which is preliminary data.</text>
</comment>